<dbReference type="SUPFAM" id="SSF56752">
    <property type="entry name" value="D-aminoacid aminotransferase-like PLP-dependent enzymes"/>
    <property type="match status" value="1"/>
</dbReference>
<dbReference type="InterPro" id="IPR043132">
    <property type="entry name" value="BCAT-like_C"/>
</dbReference>
<protein>
    <submittedName>
        <fullName evidence="4">Aminotransferase IV</fullName>
    </submittedName>
</protein>
<keyword evidence="4" id="KW-0808">Transferase</keyword>
<comment type="caution">
    <text evidence="4">The sequence shown here is derived from an EMBL/GenBank/DDBJ whole genome shotgun (WGS) entry which is preliminary data.</text>
</comment>
<dbReference type="PANTHER" id="PTHR42743:SF11">
    <property type="entry name" value="AMINODEOXYCHORISMATE LYASE"/>
    <property type="match status" value="1"/>
</dbReference>
<keyword evidence="3" id="KW-0663">Pyridoxal phosphate</keyword>
<dbReference type="InterPro" id="IPR001544">
    <property type="entry name" value="Aminotrans_IV"/>
</dbReference>
<keyword evidence="5" id="KW-1185">Reference proteome</keyword>
<comment type="cofactor">
    <cofactor evidence="1">
        <name>pyridoxal 5'-phosphate</name>
        <dbReference type="ChEBI" id="CHEBI:597326"/>
    </cofactor>
</comment>
<dbReference type="PANTHER" id="PTHR42743">
    <property type="entry name" value="AMINO-ACID AMINOTRANSFERASE"/>
    <property type="match status" value="1"/>
</dbReference>
<comment type="similarity">
    <text evidence="2">Belongs to the class-IV pyridoxal-phosphate-dependent aminotransferase family.</text>
</comment>
<dbReference type="InParanoid" id="A0A4V2Z3F2"/>
<sequence length="296" mass="31929">MRRSMGQPLMVYVDGSIVPAESASVSVFDAGFQSGDAVWEGLRVYDGTVLRLADHLDRLEHSARALRIALPGTRAQIAAAVAATLEANGFRHDVHVRLMVTRGTRSTSGMDPRNAPPRGTLVVVAEHKPVPEVPTPQRLRTASIRRPSPQVLDPGIHHANQLNSIVARLEVWDDGVDAALMLDTDGFVAEVDTANIFCVADGVVRTPFATACLHGITRATVMEQARGAGLAVREARLSLFDFYAADEVFVTGTVCELVPVVEIDGRRIGTGEPGPIWRQLLDAYRARVSQETAGPL</sequence>
<evidence type="ECO:0000256" key="1">
    <source>
        <dbReference type="ARBA" id="ARBA00001933"/>
    </source>
</evidence>
<dbReference type="Gene3D" id="3.20.10.10">
    <property type="entry name" value="D-amino Acid Aminotransferase, subunit A, domain 2"/>
    <property type="match status" value="1"/>
</dbReference>
<dbReference type="OrthoDB" id="9804984at2"/>
<dbReference type="GO" id="GO:0046394">
    <property type="term" value="P:carboxylic acid biosynthetic process"/>
    <property type="evidence" value="ECO:0007669"/>
    <property type="project" value="UniProtKB-ARBA"/>
</dbReference>
<dbReference type="GO" id="GO:0008483">
    <property type="term" value="F:transaminase activity"/>
    <property type="evidence" value="ECO:0007669"/>
    <property type="project" value="UniProtKB-KW"/>
</dbReference>
<dbReference type="EMBL" id="SMKZ01000009">
    <property type="protein sequence ID" value="TDE11868.1"/>
    <property type="molecule type" value="Genomic_DNA"/>
</dbReference>
<dbReference type="InterPro" id="IPR050571">
    <property type="entry name" value="Class-IV_PLP-Dep_Aminotrnsfr"/>
</dbReference>
<accession>A0A4V2Z3F2</accession>
<evidence type="ECO:0000313" key="4">
    <source>
        <dbReference type="EMBL" id="TDE11868.1"/>
    </source>
</evidence>
<dbReference type="Gene3D" id="3.30.470.10">
    <property type="match status" value="1"/>
</dbReference>
<dbReference type="InterPro" id="IPR043131">
    <property type="entry name" value="BCAT-like_N"/>
</dbReference>
<dbReference type="FunFam" id="3.20.10.10:FF:000002">
    <property type="entry name" value="D-alanine aminotransferase"/>
    <property type="match status" value="1"/>
</dbReference>
<dbReference type="Proteomes" id="UP000294739">
    <property type="component" value="Unassembled WGS sequence"/>
</dbReference>
<organism evidence="4 5">
    <name type="scientific">Jiangella asiatica</name>
    <dbReference type="NCBI Taxonomy" id="2530372"/>
    <lineage>
        <taxon>Bacteria</taxon>
        <taxon>Bacillati</taxon>
        <taxon>Actinomycetota</taxon>
        <taxon>Actinomycetes</taxon>
        <taxon>Jiangellales</taxon>
        <taxon>Jiangellaceae</taxon>
        <taxon>Jiangella</taxon>
    </lineage>
</organism>
<evidence type="ECO:0000313" key="5">
    <source>
        <dbReference type="Proteomes" id="UP000294739"/>
    </source>
</evidence>
<gene>
    <name evidence="4" type="ORF">E1269_08905</name>
</gene>
<dbReference type="InterPro" id="IPR036038">
    <property type="entry name" value="Aminotransferase-like"/>
</dbReference>
<proteinExistence type="inferred from homology"/>
<evidence type="ECO:0000256" key="2">
    <source>
        <dbReference type="ARBA" id="ARBA00009320"/>
    </source>
</evidence>
<dbReference type="GO" id="GO:0008652">
    <property type="term" value="P:amino acid biosynthetic process"/>
    <property type="evidence" value="ECO:0007669"/>
    <property type="project" value="UniProtKB-ARBA"/>
</dbReference>
<evidence type="ECO:0000256" key="3">
    <source>
        <dbReference type="ARBA" id="ARBA00022898"/>
    </source>
</evidence>
<keyword evidence="4" id="KW-0032">Aminotransferase</keyword>
<reference evidence="4 5" key="1">
    <citation type="submission" date="2019-03" db="EMBL/GenBank/DDBJ databases">
        <title>Draft genome sequences of novel Actinobacteria.</title>
        <authorList>
            <person name="Sahin N."/>
            <person name="Ay H."/>
            <person name="Saygin H."/>
        </authorList>
    </citation>
    <scope>NUCLEOTIDE SEQUENCE [LARGE SCALE GENOMIC DNA]</scope>
    <source>
        <strain evidence="4 5">5K138</strain>
    </source>
</reference>
<dbReference type="Pfam" id="PF01063">
    <property type="entry name" value="Aminotran_4"/>
    <property type="match status" value="1"/>
</dbReference>
<name>A0A4V2Z3F2_9ACTN</name>
<dbReference type="AlphaFoldDB" id="A0A4V2Z3F2"/>